<evidence type="ECO:0000313" key="4">
    <source>
        <dbReference type="Proteomes" id="UP001373714"/>
    </source>
</evidence>
<proteinExistence type="predicted"/>
<evidence type="ECO:0000256" key="1">
    <source>
        <dbReference type="SAM" id="MobiDB-lite"/>
    </source>
</evidence>
<comment type="caution">
    <text evidence="3">The sequence shown here is derived from an EMBL/GenBank/DDBJ whole genome shotgun (WGS) entry which is preliminary data.</text>
</comment>
<keyword evidence="2" id="KW-0812">Transmembrane</keyword>
<dbReference type="AlphaFoldDB" id="A0AAV9V875"/>
<accession>A0AAV9V875</accession>
<gene>
    <name evidence="3" type="ORF">TWF730_007383</name>
</gene>
<feature type="transmembrane region" description="Helical" evidence="2">
    <location>
        <begin position="309"/>
        <end position="326"/>
    </location>
</feature>
<feature type="region of interest" description="Disordered" evidence="1">
    <location>
        <begin position="35"/>
        <end position="55"/>
    </location>
</feature>
<protein>
    <submittedName>
        <fullName evidence="3">Uncharacterized protein</fullName>
    </submittedName>
</protein>
<evidence type="ECO:0000313" key="3">
    <source>
        <dbReference type="EMBL" id="KAK6358029.1"/>
    </source>
</evidence>
<reference evidence="3 4" key="1">
    <citation type="submission" date="2019-10" db="EMBL/GenBank/DDBJ databases">
        <authorList>
            <person name="Palmer J.M."/>
        </authorList>
    </citation>
    <scope>NUCLEOTIDE SEQUENCE [LARGE SCALE GENOMIC DNA]</scope>
    <source>
        <strain evidence="3 4">TWF730</strain>
    </source>
</reference>
<keyword evidence="2" id="KW-0472">Membrane</keyword>
<dbReference type="EMBL" id="JAVHNS010000004">
    <property type="protein sequence ID" value="KAK6358029.1"/>
    <property type="molecule type" value="Genomic_DNA"/>
</dbReference>
<organism evidence="3 4">
    <name type="scientific">Orbilia blumenaviensis</name>
    <dbReference type="NCBI Taxonomy" id="1796055"/>
    <lineage>
        <taxon>Eukaryota</taxon>
        <taxon>Fungi</taxon>
        <taxon>Dikarya</taxon>
        <taxon>Ascomycota</taxon>
        <taxon>Pezizomycotina</taxon>
        <taxon>Orbiliomycetes</taxon>
        <taxon>Orbiliales</taxon>
        <taxon>Orbiliaceae</taxon>
        <taxon>Orbilia</taxon>
    </lineage>
</organism>
<keyword evidence="2" id="KW-1133">Transmembrane helix</keyword>
<evidence type="ECO:0000256" key="2">
    <source>
        <dbReference type="SAM" id="Phobius"/>
    </source>
</evidence>
<sequence>MSVRPRTDPRGRTSEETCMPRIQTPLNTRIRDAYSNRQKQKTWDKPDASDGVTTPTSVRMYYQTPQALKNAKTRKDDVKDLLGLDIVSYNEFKALMSFLLTNHNGLMGISRVTTESAKNQICEVCNGFLELLSPQSTRVFLRSSFDGFSAALTDHIRGWLTFQLALFVRRDVIQLLKKEPGWKGKIPAAIEEALAHGALPDIDSFDEDFLSGCFARDWSRSDIGTLDTTLKSINDSIWGSDTEESFLSEEKTEKFEAESFLPSSQETATPKMDEDIEDVSVVQFYGDETGSSAVQGHRITEKPMRPSKVFLIVFLSVVVFVVRFWIGGDDAGREAQ</sequence>
<dbReference type="Proteomes" id="UP001373714">
    <property type="component" value="Unassembled WGS sequence"/>
</dbReference>
<keyword evidence="4" id="KW-1185">Reference proteome</keyword>
<name>A0AAV9V875_9PEZI</name>